<gene>
    <name evidence="1" type="ORF">THSYN_16125</name>
</gene>
<dbReference type="RefSeq" id="WP_100920058.1">
    <property type="nucleotide sequence ID" value="NZ_CP020370.1"/>
</dbReference>
<dbReference type="EMBL" id="CP020370">
    <property type="protein sequence ID" value="AUB82323.1"/>
    <property type="molecule type" value="Genomic_DNA"/>
</dbReference>
<protein>
    <recommendedName>
        <fullName evidence="3">DUF5615 domain-containing protein</fullName>
    </recommendedName>
</protein>
<reference evidence="1 2" key="1">
    <citation type="submission" date="2017-03" db="EMBL/GenBank/DDBJ databases">
        <title>Complete genome sequence of Candidatus 'Thiodictyon syntrophicum' sp. nov. strain Cad16T, a photolithoautotroph purple sulfur bacterium isolated from an alpine meromictic lake.</title>
        <authorList>
            <person name="Luedin S.M."/>
            <person name="Pothier J.F."/>
            <person name="Danza F."/>
            <person name="Storelli N."/>
            <person name="Wittwer M."/>
            <person name="Tonolla M."/>
        </authorList>
    </citation>
    <scope>NUCLEOTIDE SEQUENCE [LARGE SCALE GENOMIC DNA]</scope>
    <source>
        <strain evidence="1 2">Cad16T</strain>
    </source>
</reference>
<dbReference type="Proteomes" id="UP000232638">
    <property type="component" value="Chromosome"/>
</dbReference>
<organism evidence="1 2">
    <name type="scientific">Candidatus Thiodictyon syntrophicum</name>
    <dbReference type="NCBI Taxonomy" id="1166950"/>
    <lineage>
        <taxon>Bacteria</taxon>
        <taxon>Pseudomonadati</taxon>
        <taxon>Pseudomonadota</taxon>
        <taxon>Gammaproteobacteria</taxon>
        <taxon>Chromatiales</taxon>
        <taxon>Chromatiaceae</taxon>
        <taxon>Thiodictyon</taxon>
    </lineage>
</organism>
<accession>A0A2K8U9R2</accession>
<keyword evidence="2" id="KW-1185">Reference proteome</keyword>
<evidence type="ECO:0000313" key="1">
    <source>
        <dbReference type="EMBL" id="AUB82323.1"/>
    </source>
</evidence>
<name>A0A2K8U9R2_9GAMM</name>
<sequence>MRVLFDQGTPAPLRNHLPDHHVSTAHELGWNNLKNGELLQQAEFSGFEVLVTTDQNLRYQQNLAGRTIAIVVLSTTSWPRIRTFAHHIANVLASIKPNSYIEILVPRNY</sequence>
<dbReference type="AlphaFoldDB" id="A0A2K8U9R2"/>
<dbReference type="KEGG" id="tsy:THSYN_16125"/>
<dbReference type="OrthoDB" id="8085537at2"/>
<evidence type="ECO:0008006" key="3">
    <source>
        <dbReference type="Google" id="ProtNLM"/>
    </source>
</evidence>
<evidence type="ECO:0000313" key="2">
    <source>
        <dbReference type="Proteomes" id="UP000232638"/>
    </source>
</evidence>
<proteinExistence type="predicted"/>